<dbReference type="PANTHER" id="PTHR43736:SF5">
    <property type="entry name" value="NUDIX HYDROLASE DOMAIN-CONTAINING PROTEIN"/>
    <property type="match status" value="1"/>
</dbReference>
<sequence>MSFTYSFPRPALTTDAVVICGADILLIERKKDPYQGRWALPGGFVDEYEAVEDACVRELEEETSLSLSASDAHFVGVFGKEGRDPRGWTVSVVYLFEVSQDQKYIVAPGSDSEAVRWFSLAQLPELAFDHKEIIGEVLRGFE</sequence>
<gene>
    <name evidence="3" type="ORF">B879_03163</name>
</gene>
<keyword evidence="4" id="KW-1185">Reference proteome</keyword>
<dbReference type="Gene3D" id="3.90.79.10">
    <property type="entry name" value="Nucleoside Triphosphate Pyrophosphohydrolase"/>
    <property type="match status" value="1"/>
</dbReference>
<dbReference type="EMBL" id="AMGM01000063">
    <property type="protein sequence ID" value="EKB48207.1"/>
    <property type="molecule type" value="Genomic_DNA"/>
</dbReference>
<keyword evidence="1 3" id="KW-0378">Hydrolase</keyword>
<dbReference type="SUPFAM" id="SSF55811">
    <property type="entry name" value="Nudix"/>
    <property type="match status" value="1"/>
</dbReference>
<dbReference type="InterPro" id="IPR015797">
    <property type="entry name" value="NUDIX_hydrolase-like_dom_sf"/>
</dbReference>
<name>K1L7X1_CECL9</name>
<feature type="domain" description="Nudix hydrolase" evidence="2">
    <location>
        <begin position="9"/>
        <end position="142"/>
    </location>
</feature>
<dbReference type="Proteomes" id="UP000004478">
    <property type="component" value="Unassembled WGS sequence"/>
</dbReference>
<keyword evidence="3" id="KW-0808">Transferase</keyword>
<dbReference type="GO" id="GO:0016779">
    <property type="term" value="F:nucleotidyltransferase activity"/>
    <property type="evidence" value="ECO:0007669"/>
    <property type="project" value="UniProtKB-KW"/>
</dbReference>
<dbReference type="OrthoDB" id="9786141at2"/>
<dbReference type="PRINTS" id="PR00502">
    <property type="entry name" value="NUDIXFAMILY"/>
</dbReference>
<dbReference type="CDD" id="cd18873">
    <property type="entry name" value="NUDIX_NadM_like"/>
    <property type="match status" value="1"/>
</dbReference>
<evidence type="ECO:0000259" key="2">
    <source>
        <dbReference type="PROSITE" id="PS51462"/>
    </source>
</evidence>
<evidence type="ECO:0000313" key="3">
    <source>
        <dbReference type="EMBL" id="EKB48207.1"/>
    </source>
</evidence>
<comment type="caution">
    <text evidence="3">The sequence shown here is derived from an EMBL/GenBank/DDBJ whole genome shotgun (WGS) entry which is preliminary data.</text>
</comment>
<evidence type="ECO:0000256" key="1">
    <source>
        <dbReference type="ARBA" id="ARBA00022801"/>
    </source>
</evidence>
<proteinExistence type="predicted"/>
<dbReference type="PANTHER" id="PTHR43736">
    <property type="entry name" value="ADP-RIBOSE PYROPHOSPHATASE"/>
    <property type="match status" value="1"/>
</dbReference>
<evidence type="ECO:0000313" key="4">
    <source>
        <dbReference type="Proteomes" id="UP000004478"/>
    </source>
</evidence>
<dbReference type="PATRIC" id="fig|1225176.3.peg.3360"/>
<dbReference type="RefSeq" id="WP_009186182.1">
    <property type="nucleotide sequence ID" value="NZ_AMGM01000063.1"/>
</dbReference>
<accession>K1L7X1</accession>
<dbReference type="GO" id="GO:0016787">
    <property type="term" value="F:hydrolase activity"/>
    <property type="evidence" value="ECO:0007669"/>
    <property type="project" value="UniProtKB-KW"/>
</dbReference>
<dbReference type="InterPro" id="IPR020476">
    <property type="entry name" value="Nudix_hydrolase"/>
</dbReference>
<reference evidence="3 4" key="1">
    <citation type="journal article" date="2012" name="J. Bacteriol.">
        <title>Draft Genome Sequence of Cecembia lonarensis Strain LW9T, Isolated from Lonar Lake, a Haloalkaline Lake in India.</title>
        <authorList>
            <person name="Shivaji S."/>
            <person name="Ara S."/>
            <person name="Singh A."/>
            <person name="Pinnaka A.K."/>
        </authorList>
    </citation>
    <scope>NUCLEOTIDE SEQUENCE [LARGE SCALE GENOMIC DNA]</scope>
    <source>
        <strain evidence="3 4">LW9</strain>
    </source>
</reference>
<dbReference type="Pfam" id="PF00293">
    <property type="entry name" value="NUDIX"/>
    <property type="match status" value="1"/>
</dbReference>
<dbReference type="InterPro" id="IPR000086">
    <property type="entry name" value="NUDIX_hydrolase_dom"/>
</dbReference>
<organism evidence="3 4">
    <name type="scientific">Cecembia lonarensis (strain CCUG 58316 / KCTC 22772 / LW9)</name>
    <dbReference type="NCBI Taxonomy" id="1225176"/>
    <lineage>
        <taxon>Bacteria</taxon>
        <taxon>Pseudomonadati</taxon>
        <taxon>Bacteroidota</taxon>
        <taxon>Cytophagia</taxon>
        <taxon>Cytophagales</taxon>
        <taxon>Cyclobacteriaceae</taxon>
        <taxon>Cecembia</taxon>
    </lineage>
</organism>
<dbReference type="AlphaFoldDB" id="K1L7X1"/>
<keyword evidence="3" id="KW-0548">Nucleotidyltransferase</keyword>
<dbReference type="PROSITE" id="PS51462">
    <property type="entry name" value="NUDIX"/>
    <property type="match status" value="1"/>
</dbReference>
<protein>
    <submittedName>
        <fullName evidence="3">Bifunctional NMN adenylyltransferase/Nudix hydrolase</fullName>
    </submittedName>
</protein>